<organism evidence="9 10">
    <name type="scientific">Poritiphilus flavus</name>
    <dbReference type="NCBI Taxonomy" id="2697053"/>
    <lineage>
        <taxon>Bacteria</taxon>
        <taxon>Pseudomonadati</taxon>
        <taxon>Bacteroidota</taxon>
        <taxon>Flavobacteriia</taxon>
        <taxon>Flavobacteriales</taxon>
        <taxon>Flavobacteriaceae</taxon>
        <taxon>Poritiphilus</taxon>
    </lineage>
</organism>
<dbReference type="PANTHER" id="PTHR22726:SF1">
    <property type="entry name" value="METALLOENDOPEPTIDASE OMA1, MITOCHONDRIAL"/>
    <property type="match status" value="1"/>
</dbReference>
<dbReference type="CDD" id="cd07324">
    <property type="entry name" value="M48C_Oma1-like"/>
    <property type="match status" value="1"/>
</dbReference>
<evidence type="ECO:0000313" key="9">
    <source>
        <dbReference type="EMBL" id="NAS14328.1"/>
    </source>
</evidence>
<keyword evidence="4 6" id="KW-0862">Zinc</keyword>
<dbReference type="RefSeq" id="WP_161437369.1">
    <property type="nucleotide sequence ID" value="NZ_WXYO01000009.1"/>
</dbReference>
<accession>A0A6L9EIJ1</accession>
<comment type="caution">
    <text evidence="9">The sequence shown here is derived from an EMBL/GenBank/DDBJ whole genome shotgun (WGS) entry which is preliminary data.</text>
</comment>
<dbReference type="InterPro" id="IPR001915">
    <property type="entry name" value="Peptidase_M48"/>
</dbReference>
<sequence length="274" mass="31606">MKRFLALVFLLSGSANAIGQTASNEDLIRKYKSQVESTREITDCGHAFDGPAYVVKQAENNTLDRLLVLTEKQKAEIGKQNYVQLQKNNKFLKKHKDLAKLNEIFKKLLSRTQGSKTTFSLHLIESKEITAFTTIGGYVYVSTGLLDFIRSYDELAFILGHEIGHQLNRHMERKILKISMVSRFLSFADMESFTKMATDVNNVVRAPFDQMDEYEADKYGFEIAKSCGYDPQRFSDFFIRMEKYENTKIIDKLKSTHPFSKNRRACLENYLSKK</sequence>
<feature type="signal peptide" evidence="7">
    <location>
        <begin position="1"/>
        <end position="17"/>
    </location>
</feature>
<dbReference type="AlphaFoldDB" id="A0A6L9EIJ1"/>
<gene>
    <name evidence="9" type="ORF">GTQ38_20115</name>
</gene>
<reference evidence="9 10" key="1">
    <citation type="submission" date="2020-01" db="EMBL/GenBank/DDBJ databases">
        <title>Bacteria diversity of Porities sp.</title>
        <authorList>
            <person name="Wang G."/>
        </authorList>
    </citation>
    <scope>NUCLEOTIDE SEQUENCE [LARGE SCALE GENOMIC DNA]</scope>
    <source>
        <strain evidence="9 10">R33</strain>
    </source>
</reference>
<evidence type="ECO:0000256" key="7">
    <source>
        <dbReference type="SAM" id="SignalP"/>
    </source>
</evidence>
<protein>
    <submittedName>
        <fullName evidence="9">M48 family metalloprotease</fullName>
    </submittedName>
</protein>
<dbReference type="InterPro" id="IPR051156">
    <property type="entry name" value="Mito/Outer_Membr_Metalloprot"/>
</dbReference>
<dbReference type="EMBL" id="WXYO01000009">
    <property type="protein sequence ID" value="NAS14328.1"/>
    <property type="molecule type" value="Genomic_DNA"/>
</dbReference>
<comment type="cofactor">
    <cofactor evidence="6">
        <name>Zn(2+)</name>
        <dbReference type="ChEBI" id="CHEBI:29105"/>
    </cofactor>
    <text evidence="6">Binds 1 zinc ion per subunit.</text>
</comment>
<dbReference type="GO" id="GO:0051603">
    <property type="term" value="P:proteolysis involved in protein catabolic process"/>
    <property type="evidence" value="ECO:0007669"/>
    <property type="project" value="TreeGrafter"/>
</dbReference>
<dbReference type="GO" id="GO:0016020">
    <property type="term" value="C:membrane"/>
    <property type="evidence" value="ECO:0007669"/>
    <property type="project" value="TreeGrafter"/>
</dbReference>
<proteinExistence type="inferred from homology"/>
<name>A0A6L9EIJ1_9FLAO</name>
<keyword evidence="5 6" id="KW-0482">Metalloprotease</keyword>
<comment type="similarity">
    <text evidence="6">Belongs to the peptidase M48 family.</text>
</comment>
<evidence type="ECO:0000256" key="4">
    <source>
        <dbReference type="ARBA" id="ARBA00022833"/>
    </source>
</evidence>
<keyword evidence="2" id="KW-0479">Metal-binding</keyword>
<evidence type="ECO:0000256" key="5">
    <source>
        <dbReference type="ARBA" id="ARBA00023049"/>
    </source>
</evidence>
<dbReference type="GO" id="GO:0046872">
    <property type="term" value="F:metal ion binding"/>
    <property type="evidence" value="ECO:0007669"/>
    <property type="project" value="UniProtKB-KW"/>
</dbReference>
<dbReference type="PANTHER" id="PTHR22726">
    <property type="entry name" value="METALLOENDOPEPTIDASE OMA1"/>
    <property type="match status" value="1"/>
</dbReference>
<feature type="chain" id="PRO_5026678299" evidence="7">
    <location>
        <begin position="18"/>
        <end position="274"/>
    </location>
</feature>
<dbReference type="GO" id="GO:0004222">
    <property type="term" value="F:metalloendopeptidase activity"/>
    <property type="evidence" value="ECO:0007669"/>
    <property type="project" value="InterPro"/>
</dbReference>
<evidence type="ECO:0000256" key="1">
    <source>
        <dbReference type="ARBA" id="ARBA00022670"/>
    </source>
</evidence>
<dbReference type="Gene3D" id="3.30.2010.10">
    <property type="entry name" value="Metalloproteases ('zincins'), catalytic domain"/>
    <property type="match status" value="1"/>
</dbReference>
<keyword evidence="1 6" id="KW-0645">Protease</keyword>
<evidence type="ECO:0000313" key="10">
    <source>
        <dbReference type="Proteomes" id="UP000475249"/>
    </source>
</evidence>
<keyword evidence="3 6" id="KW-0378">Hydrolase</keyword>
<dbReference type="Proteomes" id="UP000475249">
    <property type="component" value="Unassembled WGS sequence"/>
</dbReference>
<feature type="domain" description="Peptidase M48" evidence="8">
    <location>
        <begin position="99"/>
        <end position="269"/>
    </location>
</feature>
<keyword evidence="10" id="KW-1185">Reference proteome</keyword>
<dbReference type="Pfam" id="PF01435">
    <property type="entry name" value="Peptidase_M48"/>
    <property type="match status" value="1"/>
</dbReference>
<evidence type="ECO:0000256" key="3">
    <source>
        <dbReference type="ARBA" id="ARBA00022801"/>
    </source>
</evidence>
<evidence type="ECO:0000256" key="2">
    <source>
        <dbReference type="ARBA" id="ARBA00022723"/>
    </source>
</evidence>
<keyword evidence="7" id="KW-0732">Signal</keyword>
<evidence type="ECO:0000256" key="6">
    <source>
        <dbReference type="RuleBase" id="RU003983"/>
    </source>
</evidence>
<evidence type="ECO:0000259" key="8">
    <source>
        <dbReference type="Pfam" id="PF01435"/>
    </source>
</evidence>